<gene>
    <name evidence="3" type="primary">RvY_10132-1</name>
    <name evidence="3" type="synonym">RvY_10132.1</name>
    <name evidence="3" type="ORF">RvY_10132</name>
</gene>
<protein>
    <recommendedName>
        <fullName evidence="2">Kazal-like domain-containing protein</fullName>
    </recommendedName>
</protein>
<dbReference type="EMBL" id="BDGG01000005">
    <property type="protein sequence ID" value="GAU99087.1"/>
    <property type="molecule type" value="Genomic_DNA"/>
</dbReference>
<keyword evidence="4" id="KW-1185">Reference proteome</keyword>
<feature type="signal peptide" evidence="1">
    <location>
        <begin position="1"/>
        <end position="23"/>
    </location>
</feature>
<dbReference type="Proteomes" id="UP000186922">
    <property type="component" value="Unassembled WGS sequence"/>
</dbReference>
<evidence type="ECO:0000313" key="3">
    <source>
        <dbReference type="EMBL" id="GAU99087.1"/>
    </source>
</evidence>
<proteinExistence type="predicted"/>
<sequence length="112" mass="11952">MKYVVAVTLVMTVLVALFIQLEAAPAASGKAVRDWMKGGTNVPFDESVKASIKSCFKKNCKSKRVTGPRVCGADGKRFKNSCKLTCARMSGYTSKQVACPPETAATLADADE</sequence>
<comment type="caution">
    <text evidence="3">The sequence shown here is derived from an EMBL/GenBank/DDBJ whole genome shotgun (WGS) entry which is preliminary data.</text>
</comment>
<evidence type="ECO:0000313" key="4">
    <source>
        <dbReference type="Proteomes" id="UP000186922"/>
    </source>
</evidence>
<dbReference type="SUPFAM" id="SSF100895">
    <property type="entry name" value="Kazal-type serine protease inhibitors"/>
    <property type="match status" value="1"/>
</dbReference>
<evidence type="ECO:0000256" key="1">
    <source>
        <dbReference type="SAM" id="SignalP"/>
    </source>
</evidence>
<feature type="chain" id="PRO_5008898420" description="Kazal-like domain-containing protein" evidence="1">
    <location>
        <begin position="24"/>
        <end position="112"/>
    </location>
</feature>
<reference evidence="3 4" key="1">
    <citation type="journal article" date="2016" name="Nat. Commun.">
        <title>Extremotolerant tardigrade genome and improved radiotolerance of human cultured cells by tardigrade-unique protein.</title>
        <authorList>
            <person name="Hashimoto T."/>
            <person name="Horikawa D.D."/>
            <person name="Saito Y."/>
            <person name="Kuwahara H."/>
            <person name="Kozuka-Hata H."/>
            <person name="Shin-I T."/>
            <person name="Minakuchi Y."/>
            <person name="Ohishi K."/>
            <person name="Motoyama A."/>
            <person name="Aizu T."/>
            <person name="Enomoto A."/>
            <person name="Kondo K."/>
            <person name="Tanaka S."/>
            <person name="Hara Y."/>
            <person name="Koshikawa S."/>
            <person name="Sagara H."/>
            <person name="Miura T."/>
            <person name="Yokobori S."/>
            <person name="Miyagawa K."/>
            <person name="Suzuki Y."/>
            <person name="Kubo T."/>
            <person name="Oyama M."/>
            <person name="Kohara Y."/>
            <person name="Fujiyama A."/>
            <person name="Arakawa K."/>
            <person name="Katayama T."/>
            <person name="Toyoda A."/>
            <person name="Kunieda T."/>
        </authorList>
    </citation>
    <scope>NUCLEOTIDE SEQUENCE [LARGE SCALE GENOMIC DNA]</scope>
    <source>
        <strain evidence="3 4">YOKOZUNA-1</strain>
    </source>
</reference>
<dbReference type="InterPro" id="IPR036058">
    <property type="entry name" value="Kazal_dom_sf"/>
</dbReference>
<keyword evidence="1" id="KW-0732">Signal</keyword>
<dbReference type="InterPro" id="IPR002350">
    <property type="entry name" value="Kazal_dom"/>
</dbReference>
<feature type="domain" description="Kazal-like" evidence="2">
    <location>
        <begin position="58"/>
        <end position="94"/>
    </location>
</feature>
<organism evidence="3 4">
    <name type="scientific">Ramazzottius varieornatus</name>
    <name type="common">Water bear</name>
    <name type="synonym">Tardigrade</name>
    <dbReference type="NCBI Taxonomy" id="947166"/>
    <lineage>
        <taxon>Eukaryota</taxon>
        <taxon>Metazoa</taxon>
        <taxon>Ecdysozoa</taxon>
        <taxon>Tardigrada</taxon>
        <taxon>Eutardigrada</taxon>
        <taxon>Parachela</taxon>
        <taxon>Hypsibioidea</taxon>
        <taxon>Ramazzottiidae</taxon>
        <taxon>Ramazzottius</taxon>
    </lineage>
</organism>
<evidence type="ECO:0000259" key="2">
    <source>
        <dbReference type="Pfam" id="PF07648"/>
    </source>
</evidence>
<dbReference type="AlphaFoldDB" id="A0A1D1VH48"/>
<accession>A0A1D1VH48</accession>
<dbReference type="OrthoDB" id="10511320at2759"/>
<dbReference type="Gene3D" id="3.30.60.30">
    <property type="match status" value="1"/>
</dbReference>
<name>A0A1D1VH48_RAMVA</name>
<dbReference type="Pfam" id="PF07648">
    <property type="entry name" value="Kazal_2"/>
    <property type="match status" value="1"/>
</dbReference>